<dbReference type="Pfam" id="PF11070">
    <property type="entry name" value="DUF2871"/>
    <property type="match status" value="1"/>
</dbReference>
<feature type="transmembrane region" description="Helical" evidence="1">
    <location>
        <begin position="39"/>
        <end position="58"/>
    </location>
</feature>
<dbReference type="KEGG" id="cpf:CPF_2922"/>
<protein>
    <recommendedName>
        <fullName evidence="4">DUF2871 domain-containing protein</fullName>
    </recommendedName>
</protein>
<feature type="transmembrane region" description="Helical" evidence="1">
    <location>
        <begin position="110"/>
        <end position="130"/>
    </location>
</feature>
<dbReference type="STRING" id="195103.CPF_2922"/>
<evidence type="ECO:0000313" key="2">
    <source>
        <dbReference type="EMBL" id="ABG82349.1"/>
    </source>
</evidence>
<reference evidence="2 3" key="1">
    <citation type="journal article" date="2006" name="Genome Res.">
        <title>Skewed genomic variability in strains of the toxigenic bacterial pathogen, Clostridium perfringens.</title>
        <authorList>
            <person name="Myers G.S."/>
            <person name="Rasko D.A."/>
            <person name="Cheung J.K."/>
            <person name="Ravel J."/>
            <person name="Seshadri R."/>
            <person name="Deboy R.T."/>
            <person name="Ren Q."/>
            <person name="Varga J."/>
            <person name="Awad M.M."/>
            <person name="Brinkac L.M."/>
            <person name="Daugherty S.C."/>
            <person name="Haft D.H."/>
            <person name="Dodson R.J."/>
            <person name="Madupu R."/>
            <person name="Nelson W.C."/>
            <person name="Rosovitz M.J."/>
            <person name="Sullivan S.A."/>
            <person name="Khouri H."/>
            <person name="Dimitrov G.I."/>
            <person name="Watkins K.L."/>
            <person name="Mulligan S."/>
            <person name="Benton J."/>
            <person name="Radune D."/>
            <person name="Fisher D.J."/>
            <person name="Atkins H.S."/>
            <person name="Hiscox T."/>
            <person name="Jost B.H."/>
            <person name="Billington S.J."/>
            <person name="Songer J.G."/>
            <person name="McClane B.A."/>
            <person name="Titball R.W."/>
            <person name="Rood J.I."/>
            <person name="Melville S.B."/>
            <person name="Paulsen I.T."/>
        </authorList>
    </citation>
    <scope>NUCLEOTIDE SEQUENCE [LARGE SCALE GENOMIC DNA]</scope>
    <source>
        <strain evidence="3">ATCC 13124 / DSM 756 / JCM 1290 / NCIMB 6125 / NCTC 8237 / S 107 / Type A</strain>
    </source>
</reference>
<dbReference type="AlphaFoldDB" id="A0A0H2YPU7"/>
<proteinExistence type="predicted"/>
<keyword evidence="1" id="KW-0812">Transmembrane</keyword>
<dbReference type="Proteomes" id="UP000001823">
    <property type="component" value="Chromosome"/>
</dbReference>
<name>A0A0H2YPU7_CLOP1</name>
<dbReference type="eggNOG" id="ENOG5032RUD">
    <property type="taxonomic scope" value="Bacteria"/>
</dbReference>
<feature type="transmembrane region" description="Helical" evidence="1">
    <location>
        <begin position="70"/>
        <end position="90"/>
    </location>
</feature>
<evidence type="ECO:0000313" key="3">
    <source>
        <dbReference type="Proteomes" id="UP000001823"/>
    </source>
</evidence>
<evidence type="ECO:0000256" key="1">
    <source>
        <dbReference type="SAM" id="Phobius"/>
    </source>
</evidence>
<keyword evidence="3" id="KW-1185">Reference proteome</keyword>
<dbReference type="RefSeq" id="WP_003456879.1">
    <property type="nucleotide sequence ID" value="NC_008261.1"/>
</dbReference>
<keyword evidence="1" id="KW-1133">Transmembrane helix</keyword>
<evidence type="ECO:0008006" key="4">
    <source>
        <dbReference type="Google" id="ProtNLM"/>
    </source>
</evidence>
<sequence length="132" mass="15308">MKKYFNLATFYLILGLAMGVFYREFTKINGFEGKTSLSIIHTHILTFGFIFFILVLLLEKNFKLSQNKNFKKWCIFYNISLIYLVVTFTIRGTFQVLGHDFVGLNHISGLSHVLLSIALIWFTIICNKAIKN</sequence>
<dbReference type="PaxDb" id="195103-CPF_2922"/>
<organism evidence="2 3">
    <name type="scientific">Clostridium perfringens (strain ATCC 13124 / DSM 756 / JCM 1290 / NCIMB 6125 / NCTC 8237 / Type A)</name>
    <dbReference type="NCBI Taxonomy" id="195103"/>
    <lineage>
        <taxon>Bacteria</taxon>
        <taxon>Bacillati</taxon>
        <taxon>Bacillota</taxon>
        <taxon>Clostridia</taxon>
        <taxon>Eubacteriales</taxon>
        <taxon>Clostridiaceae</taxon>
        <taxon>Clostridium</taxon>
    </lineage>
</organism>
<dbReference type="GeneID" id="93000799"/>
<accession>A0A0H2YPU7</accession>
<dbReference type="InterPro" id="IPR021299">
    <property type="entry name" value="DUF2871"/>
</dbReference>
<dbReference type="EMBL" id="CP000246">
    <property type="protein sequence ID" value="ABG82349.1"/>
    <property type="molecule type" value="Genomic_DNA"/>
</dbReference>
<dbReference type="HOGENOM" id="CLU_124870_0_0_9"/>
<keyword evidence="1" id="KW-0472">Membrane</keyword>
<gene>
    <name evidence="2" type="ordered locus">CPF_2922</name>
</gene>